<dbReference type="EMBL" id="CAADFW010000031">
    <property type="protein sequence ID" value="VFK59293.1"/>
    <property type="molecule type" value="Genomic_DNA"/>
</dbReference>
<reference evidence="2" key="1">
    <citation type="submission" date="2019-02" db="EMBL/GenBank/DDBJ databases">
        <authorList>
            <person name="Gruber-Vodicka R. H."/>
            <person name="Seah K. B. B."/>
        </authorList>
    </citation>
    <scope>NUCLEOTIDE SEQUENCE</scope>
    <source>
        <strain evidence="2">BECK_BZ126</strain>
    </source>
</reference>
<sequence>MEPIKQQHRKHVELTGKTRRQSGFASSTHWPMIRQFSLKTSLKDIFMGKNEIPSYRLREKTTTMAAGPYMKKAAFPRIRRPRPRKR</sequence>
<accession>A0A450ZZS6</accession>
<feature type="compositionally biased region" description="Basic residues" evidence="1">
    <location>
        <begin position="77"/>
        <end position="86"/>
    </location>
</feature>
<organism evidence="2">
    <name type="scientific">Candidatus Kentrum sp. TC</name>
    <dbReference type="NCBI Taxonomy" id="2126339"/>
    <lineage>
        <taxon>Bacteria</taxon>
        <taxon>Pseudomonadati</taxon>
        <taxon>Pseudomonadota</taxon>
        <taxon>Gammaproteobacteria</taxon>
        <taxon>Candidatus Kentrum</taxon>
    </lineage>
</organism>
<feature type="region of interest" description="Disordered" evidence="1">
    <location>
        <begin position="1"/>
        <end position="26"/>
    </location>
</feature>
<protein>
    <submittedName>
        <fullName evidence="2">Uncharacterized protein</fullName>
    </submittedName>
</protein>
<proteinExistence type="predicted"/>
<feature type="region of interest" description="Disordered" evidence="1">
    <location>
        <begin position="66"/>
        <end position="86"/>
    </location>
</feature>
<evidence type="ECO:0000313" key="2">
    <source>
        <dbReference type="EMBL" id="VFK59293.1"/>
    </source>
</evidence>
<feature type="compositionally biased region" description="Basic residues" evidence="1">
    <location>
        <begin position="1"/>
        <end position="11"/>
    </location>
</feature>
<name>A0A450ZZS6_9GAMM</name>
<evidence type="ECO:0000256" key="1">
    <source>
        <dbReference type="SAM" id="MobiDB-lite"/>
    </source>
</evidence>
<gene>
    <name evidence="2" type="ORF">BECKTC1821F_GA0114240_103122</name>
</gene>
<dbReference type="AlphaFoldDB" id="A0A450ZZS6"/>